<name>A0AAW1RXN7_9CHLO</name>
<evidence type="ECO:0000313" key="1">
    <source>
        <dbReference type="EMBL" id="KAK9838845.1"/>
    </source>
</evidence>
<dbReference type="AlphaFoldDB" id="A0AAW1RXN7"/>
<accession>A0AAW1RXN7</accession>
<keyword evidence="2" id="KW-1185">Reference proteome</keyword>
<reference evidence="1 2" key="1">
    <citation type="journal article" date="2024" name="Nat. Commun.">
        <title>Phylogenomics reveals the evolutionary origins of lichenization in chlorophyte algae.</title>
        <authorList>
            <person name="Puginier C."/>
            <person name="Libourel C."/>
            <person name="Otte J."/>
            <person name="Skaloud P."/>
            <person name="Haon M."/>
            <person name="Grisel S."/>
            <person name="Petersen M."/>
            <person name="Berrin J.G."/>
            <person name="Delaux P.M."/>
            <person name="Dal Grande F."/>
            <person name="Keller J."/>
        </authorList>
    </citation>
    <scope>NUCLEOTIDE SEQUENCE [LARGE SCALE GENOMIC DNA]</scope>
    <source>
        <strain evidence="1 2">SAG 2145</strain>
    </source>
</reference>
<evidence type="ECO:0000313" key="2">
    <source>
        <dbReference type="Proteomes" id="UP001438707"/>
    </source>
</evidence>
<proteinExistence type="predicted"/>
<gene>
    <name evidence="1" type="ORF">WJX74_004402</name>
</gene>
<dbReference type="Gene3D" id="1.20.1280.50">
    <property type="match status" value="1"/>
</dbReference>
<dbReference type="InterPro" id="IPR036047">
    <property type="entry name" value="F-box-like_dom_sf"/>
</dbReference>
<evidence type="ECO:0008006" key="3">
    <source>
        <dbReference type="Google" id="ProtNLM"/>
    </source>
</evidence>
<dbReference type="Proteomes" id="UP001438707">
    <property type="component" value="Unassembled WGS sequence"/>
</dbReference>
<organism evidence="1 2">
    <name type="scientific">Apatococcus lobatus</name>
    <dbReference type="NCBI Taxonomy" id="904363"/>
    <lineage>
        <taxon>Eukaryota</taxon>
        <taxon>Viridiplantae</taxon>
        <taxon>Chlorophyta</taxon>
        <taxon>core chlorophytes</taxon>
        <taxon>Trebouxiophyceae</taxon>
        <taxon>Chlorellales</taxon>
        <taxon>Chlorellaceae</taxon>
        <taxon>Apatococcus</taxon>
    </lineage>
</organism>
<dbReference type="SUPFAM" id="SSF81383">
    <property type="entry name" value="F-box domain"/>
    <property type="match status" value="1"/>
</dbReference>
<comment type="caution">
    <text evidence="1">The sequence shown here is derived from an EMBL/GenBank/DDBJ whole genome shotgun (WGS) entry which is preliminary data.</text>
</comment>
<dbReference type="EMBL" id="JALJOS010000005">
    <property type="protein sequence ID" value="KAK9838845.1"/>
    <property type="molecule type" value="Genomic_DNA"/>
</dbReference>
<sequence length="309" mass="34129">MEPYNFLPQLPLAVWEKILQHLADRKSSGSPAHAARLLTTSKSLREMVQACESFWRALCIQAGFRQPFQLASSPCGLTDDGTSTSASHVLYKARMQTRWALRKAFKHLQLFLPSHHAFRPGLSIAELEGTERAAGFNLPVQLAELYRYRNGQESGDFAYGARLLGLHEVLSLIKGQQLIQHAAWSQRAWFQGARRSEDYSLPSLQAGDGARPTDDDSDRGVLLAAMATLGLKQTQSRKPANDLAAAYPGCTCGLHQPIPCFYACLPLTELQAGNKQFVYDLAGRIYIASGFVLYSRADSIIALMRSLVS</sequence>
<protein>
    <recommendedName>
        <fullName evidence="3">F-box domain-containing protein</fullName>
    </recommendedName>
</protein>